<name>A0ABT3NVV1_9PROT</name>
<evidence type="ECO:0000256" key="1">
    <source>
        <dbReference type="SAM" id="MobiDB-lite"/>
    </source>
</evidence>
<evidence type="ECO:0000313" key="3">
    <source>
        <dbReference type="Proteomes" id="UP001526430"/>
    </source>
</evidence>
<evidence type="ECO:0000313" key="2">
    <source>
        <dbReference type="EMBL" id="MCW8086286.1"/>
    </source>
</evidence>
<keyword evidence="3" id="KW-1185">Reference proteome</keyword>
<proteinExistence type="predicted"/>
<gene>
    <name evidence="2" type="ORF">OF850_11655</name>
</gene>
<dbReference type="EMBL" id="JAPFQI010000008">
    <property type="protein sequence ID" value="MCW8086286.1"/>
    <property type="molecule type" value="Genomic_DNA"/>
</dbReference>
<feature type="region of interest" description="Disordered" evidence="1">
    <location>
        <begin position="1"/>
        <end position="40"/>
    </location>
</feature>
<comment type="caution">
    <text evidence="2">The sequence shown here is derived from an EMBL/GenBank/DDBJ whole genome shotgun (WGS) entry which is preliminary data.</text>
</comment>
<protein>
    <submittedName>
        <fullName evidence="2">Uncharacterized protein</fullName>
    </submittedName>
</protein>
<organism evidence="2 3">
    <name type="scientific">Sabulicella glaciei</name>
    <dbReference type="NCBI Taxonomy" id="2984948"/>
    <lineage>
        <taxon>Bacteria</taxon>
        <taxon>Pseudomonadati</taxon>
        <taxon>Pseudomonadota</taxon>
        <taxon>Alphaproteobacteria</taxon>
        <taxon>Acetobacterales</taxon>
        <taxon>Acetobacteraceae</taxon>
        <taxon>Sabulicella</taxon>
    </lineage>
</organism>
<reference evidence="2 3" key="1">
    <citation type="submission" date="2022-10" db="EMBL/GenBank/DDBJ databases">
        <title>Roseococcus glaciei nov., sp. nov., isolated from glacier.</title>
        <authorList>
            <person name="Liu Q."/>
            <person name="Xin Y.-H."/>
        </authorList>
    </citation>
    <scope>NUCLEOTIDE SEQUENCE [LARGE SCALE GENOMIC DNA]</scope>
    <source>
        <strain evidence="2 3">MDT2-1-1</strain>
    </source>
</reference>
<dbReference type="Proteomes" id="UP001526430">
    <property type="component" value="Unassembled WGS sequence"/>
</dbReference>
<sequence>MGCAENSAGYPSTATARNTRRARSASGTDRLGGTAPASRS</sequence>
<accession>A0ABT3NVV1</accession>